<comment type="caution">
    <text evidence="2">The sequence shown here is derived from an EMBL/GenBank/DDBJ whole genome shotgun (WGS) entry which is preliminary data.</text>
</comment>
<keyword evidence="3" id="KW-1185">Reference proteome</keyword>
<proteinExistence type="predicted"/>
<gene>
    <name evidence="2" type="ORF">KUF71_002407</name>
</gene>
<keyword evidence="1" id="KW-0812">Transmembrane</keyword>
<accession>A0AAE1HMJ1</accession>
<evidence type="ECO:0000256" key="1">
    <source>
        <dbReference type="SAM" id="Phobius"/>
    </source>
</evidence>
<keyword evidence="1" id="KW-1133">Transmembrane helix</keyword>
<sequence length="117" mass="13230">MSLMPFSSQYHCAYAFRPLALIEFTIMNALIVVALTLAPTPPRAQHHCGDPHRGVGVGRHGVLLPQEEVGAESSTNLGRPYFQLWHSSWEWCNCSLLDFSHVTMARLFLHAGRWHFT</sequence>
<name>A0AAE1HMJ1_9NEOP</name>
<feature type="transmembrane region" description="Helical" evidence="1">
    <location>
        <begin position="20"/>
        <end position="38"/>
    </location>
</feature>
<reference evidence="2" key="1">
    <citation type="submission" date="2021-07" db="EMBL/GenBank/DDBJ databases">
        <authorList>
            <person name="Catto M.A."/>
            <person name="Jacobson A."/>
            <person name="Kennedy G."/>
            <person name="Labadie P."/>
            <person name="Hunt B.G."/>
            <person name="Srinivasan R."/>
        </authorList>
    </citation>
    <scope>NUCLEOTIDE SEQUENCE</scope>
    <source>
        <strain evidence="2">PL_HMW_Pooled</strain>
        <tissue evidence="2">Head</tissue>
    </source>
</reference>
<dbReference type="EMBL" id="JAHWGI010001161">
    <property type="protein sequence ID" value="KAK3924077.1"/>
    <property type="molecule type" value="Genomic_DNA"/>
</dbReference>
<reference evidence="2" key="2">
    <citation type="journal article" date="2023" name="BMC Genomics">
        <title>Pest status, molecular evolution, and epigenetic factors derived from the genome assembly of Frankliniella fusca, a thysanopteran phytovirus vector.</title>
        <authorList>
            <person name="Catto M.A."/>
            <person name="Labadie P.E."/>
            <person name="Jacobson A.L."/>
            <person name="Kennedy G.G."/>
            <person name="Srinivasan R."/>
            <person name="Hunt B.G."/>
        </authorList>
    </citation>
    <scope>NUCLEOTIDE SEQUENCE</scope>
    <source>
        <strain evidence="2">PL_HMW_Pooled</strain>
    </source>
</reference>
<organism evidence="2 3">
    <name type="scientific">Frankliniella fusca</name>
    <dbReference type="NCBI Taxonomy" id="407009"/>
    <lineage>
        <taxon>Eukaryota</taxon>
        <taxon>Metazoa</taxon>
        <taxon>Ecdysozoa</taxon>
        <taxon>Arthropoda</taxon>
        <taxon>Hexapoda</taxon>
        <taxon>Insecta</taxon>
        <taxon>Pterygota</taxon>
        <taxon>Neoptera</taxon>
        <taxon>Paraneoptera</taxon>
        <taxon>Thysanoptera</taxon>
        <taxon>Terebrantia</taxon>
        <taxon>Thripoidea</taxon>
        <taxon>Thripidae</taxon>
        <taxon>Frankliniella</taxon>
    </lineage>
</organism>
<evidence type="ECO:0000313" key="3">
    <source>
        <dbReference type="Proteomes" id="UP001219518"/>
    </source>
</evidence>
<protein>
    <submittedName>
        <fullName evidence="2">Histidine biosynthesis bifunctional protein HisB</fullName>
    </submittedName>
</protein>
<keyword evidence="1" id="KW-0472">Membrane</keyword>
<dbReference type="Proteomes" id="UP001219518">
    <property type="component" value="Unassembled WGS sequence"/>
</dbReference>
<dbReference type="AlphaFoldDB" id="A0AAE1HMJ1"/>
<evidence type="ECO:0000313" key="2">
    <source>
        <dbReference type="EMBL" id="KAK3924077.1"/>
    </source>
</evidence>